<organism evidence="2 3">
    <name type="scientific">Channa striata</name>
    <name type="common">Snakehead murrel</name>
    <name type="synonym">Ophicephalus striatus</name>
    <dbReference type="NCBI Taxonomy" id="64152"/>
    <lineage>
        <taxon>Eukaryota</taxon>
        <taxon>Metazoa</taxon>
        <taxon>Chordata</taxon>
        <taxon>Craniata</taxon>
        <taxon>Vertebrata</taxon>
        <taxon>Euteleostomi</taxon>
        <taxon>Actinopterygii</taxon>
        <taxon>Neopterygii</taxon>
        <taxon>Teleostei</taxon>
        <taxon>Neoteleostei</taxon>
        <taxon>Acanthomorphata</taxon>
        <taxon>Anabantaria</taxon>
        <taxon>Anabantiformes</taxon>
        <taxon>Channoidei</taxon>
        <taxon>Channidae</taxon>
        <taxon>Channa</taxon>
    </lineage>
</organism>
<accession>A0AA88MSV3</accession>
<name>A0AA88MSV3_CHASR</name>
<evidence type="ECO:0000313" key="3">
    <source>
        <dbReference type="Proteomes" id="UP001187415"/>
    </source>
</evidence>
<dbReference type="AlphaFoldDB" id="A0AA88MSV3"/>
<feature type="compositionally biased region" description="Basic and acidic residues" evidence="1">
    <location>
        <begin position="22"/>
        <end position="41"/>
    </location>
</feature>
<gene>
    <name evidence="2" type="ORF">Q5P01_013009</name>
</gene>
<dbReference type="EMBL" id="JAUPFM010000009">
    <property type="protein sequence ID" value="KAK2842809.1"/>
    <property type="molecule type" value="Genomic_DNA"/>
</dbReference>
<feature type="region of interest" description="Disordered" evidence="1">
    <location>
        <begin position="1"/>
        <end position="41"/>
    </location>
</feature>
<protein>
    <submittedName>
        <fullName evidence="2">Uncharacterized protein</fullName>
    </submittedName>
</protein>
<reference evidence="2" key="1">
    <citation type="submission" date="2023-07" db="EMBL/GenBank/DDBJ databases">
        <title>Chromosome-level Genome Assembly of Striped Snakehead (Channa striata).</title>
        <authorList>
            <person name="Liu H."/>
        </authorList>
    </citation>
    <scope>NUCLEOTIDE SEQUENCE</scope>
    <source>
        <strain evidence="2">Gz</strain>
        <tissue evidence="2">Muscle</tissue>
    </source>
</reference>
<dbReference type="Proteomes" id="UP001187415">
    <property type="component" value="Unassembled WGS sequence"/>
</dbReference>
<keyword evidence="3" id="KW-1185">Reference proteome</keyword>
<evidence type="ECO:0000313" key="2">
    <source>
        <dbReference type="EMBL" id="KAK2842809.1"/>
    </source>
</evidence>
<comment type="caution">
    <text evidence="2">The sequence shown here is derived from an EMBL/GenBank/DDBJ whole genome shotgun (WGS) entry which is preliminary data.</text>
</comment>
<proteinExistence type="predicted"/>
<evidence type="ECO:0000256" key="1">
    <source>
        <dbReference type="SAM" id="MobiDB-lite"/>
    </source>
</evidence>
<sequence length="134" mass="14607">MVLQRRPVDRSPFGQNKNVTKCVDHQDGEDRTPQSHVSEADMQRLAQPRVFSCPSCQSHRAVSVCGSSAGRRRGDAGNQRVESEGKRRAAVILAENLGCESVCALIPGLELRLNEQVGVLVGLSQLAREHGDPH</sequence>